<evidence type="ECO:0000313" key="2">
    <source>
        <dbReference type="EMBL" id="TNN83045.1"/>
    </source>
</evidence>
<evidence type="ECO:0000256" key="1">
    <source>
        <dbReference type="SAM" id="MobiDB-lite"/>
    </source>
</evidence>
<dbReference type="EMBL" id="SRLO01000035">
    <property type="protein sequence ID" value="TNN83045.1"/>
    <property type="molecule type" value="Genomic_DNA"/>
</dbReference>
<organism evidence="2 3">
    <name type="scientific">Liparis tanakae</name>
    <name type="common">Tanaka's snailfish</name>
    <dbReference type="NCBI Taxonomy" id="230148"/>
    <lineage>
        <taxon>Eukaryota</taxon>
        <taxon>Metazoa</taxon>
        <taxon>Chordata</taxon>
        <taxon>Craniata</taxon>
        <taxon>Vertebrata</taxon>
        <taxon>Euteleostomi</taxon>
        <taxon>Actinopterygii</taxon>
        <taxon>Neopterygii</taxon>
        <taxon>Teleostei</taxon>
        <taxon>Neoteleostei</taxon>
        <taxon>Acanthomorphata</taxon>
        <taxon>Eupercaria</taxon>
        <taxon>Perciformes</taxon>
        <taxon>Cottioidei</taxon>
        <taxon>Cottales</taxon>
        <taxon>Liparidae</taxon>
        <taxon>Liparis</taxon>
    </lineage>
</organism>
<name>A0A4Z2IYI8_9TELE</name>
<protein>
    <submittedName>
        <fullName evidence="2">Uncharacterized protein</fullName>
    </submittedName>
</protein>
<dbReference type="AlphaFoldDB" id="A0A4Z2IYI8"/>
<sequence>MALVGEPLSPLLLLATPSLKPSSSSSLKIISHSFAEEEEEERGCEFDPGVRDQLCWTGRACDSEAACDSEEAHAAGGGAPDELQVPLLKLPSSESGLGFPAREESSPRGCLHNQEALVEPGTRRRRGQTGLTEEGKEARSGTAPRSLPLLSSVPSLLAFLLTFSRRMERMTLMMLTLFSGTLQEDQNSEVSARGS</sequence>
<proteinExistence type="predicted"/>
<evidence type="ECO:0000313" key="3">
    <source>
        <dbReference type="Proteomes" id="UP000314294"/>
    </source>
</evidence>
<keyword evidence="3" id="KW-1185">Reference proteome</keyword>
<comment type="caution">
    <text evidence="2">The sequence shown here is derived from an EMBL/GenBank/DDBJ whole genome shotgun (WGS) entry which is preliminary data.</text>
</comment>
<feature type="region of interest" description="Disordered" evidence="1">
    <location>
        <begin position="119"/>
        <end position="145"/>
    </location>
</feature>
<dbReference type="Proteomes" id="UP000314294">
    <property type="component" value="Unassembled WGS sequence"/>
</dbReference>
<accession>A0A4Z2IYI8</accession>
<reference evidence="2 3" key="1">
    <citation type="submission" date="2019-03" db="EMBL/GenBank/DDBJ databases">
        <title>First draft genome of Liparis tanakae, snailfish: a comprehensive survey of snailfish specific genes.</title>
        <authorList>
            <person name="Kim W."/>
            <person name="Song I."/>
            <person name="Jeong J.-H."/>
            <person name="Kim D."/>
            <person name="Kim S."/>
            <person name="Ryu S."/>
            <person name="Song J.Y."/>
            <person name="Lee S.K."/>
        </authorList>
    </citation>
    <scope>NUCLEOTIDE SEQUENCE [LARGE SCALE GENOMIC DNA]</scope>
    <source>
        <tissue evidence="2">Muscle</tissue>
    </source>
</reference>
<gene>
    <name evidence="2" type="ORF">EYF80_006652</name>
</gene>